<evidence type="ECO:0000313" key="3">
    <source>
        <dbReference type="RefSeq" id="XP_022738314.1"/>
    </source>
</evidence>
<proteinExistence type="predicted"/>
<keyword evidence="2" id="KW-1185">Reference proteome</keyword>
<name>A0A6P5YCR2_DURZI</name>
<dbReference type="InterPro" id="IPR057212">
    <property type="entry name" value="DUF7890"/>
</dbReference>
<protein>
    <submittedName>
        <fullName evidence="3">Uncharacterized protein LOC111291034</fullName>
    </submittedName>
</protein>
<organism evidence="2 3">
    <name type="scientific">Durio zibethinus</name>
    <name type="common">Durian</name>
    <dbReference type="NCBI Taxonomy" id="66656"/>
    <lineage>
        <taxon>Eukaryota</taxon>
        <taxon>Viridiplantae</taxon>
        <taxon>Streptophyta</taxon>
        <taxon>Embryophyta</taxon>
        <taxon>Tracheophyta</taxon>
        <taxon>Spermatophyta</taxon>
        <taxon>Magnoliopsida</taxon>
        <taxon>eudicotyledons</taxon>
        <taxon>Gunneridae</taxon>
        <taxon>Pentapetalae</taxon>
        <taxon>rosids</taxon>
        <taxon>malvids</taxon>
        <taxon>Malvales</taxon>
        <taxon>Malvaceae</taxon>
        <taxon>Helicteroideae</taxon>
        <taxon>Durio</taxon>
    </lineage>
</organism>
<gene>
    <name evidence="3" type="primary">LOC111291034</name>
</gene>
<dbReference type="PANTHER" id="PTHR36782:SF1">
    <property type="entry name" value="CALCIUM UNIPORTER PROTEIN"/>
    <property type="match status" value="1"/>
</dbReference>
<evidence type="ECO:0000313" key="2">
    <source>
        <dbReference type="Proteomes" id="UP000515121"/>
    </source>
</evidence>
<dbReference type="PANTHER" id="PTHR36782">
    <property type="entry name" value="BNAC03G62080D PROTEIN"/>
    <property type="match status" value="1"/>
</dbReference>
<dbReference type="AlphaFoldDB" id="A0A6P5YCR2"/>
<sequence length="142" mass="15792">MLTFVASCFNKVLSGEILTFEQSKSTSKVIYRDELNKKQSPSKQKSYYGDSFSSTKPLLKVKDGKDIKRSSTDFDVKASTVRVKVKMTKQEAARLLSKCKDGGILEFRDVAGELVNLPMNRVSVVSPCPGINKVLDTIPEDH</sequence>
<accession>A0A6P5YCR2</accession>
<evidence type="ECO:0000259" key="1">
    <source>
        <dbReference type="Pfam" id="PF25418"/>
    </source>
</evidence>
<reference evidence="3" key="1">
    <citation type="submission" date="2025-08" db="UniProtKB">
        <authorList>
            <consortium name="RefSeq"/>
        </authorList>
    </citation>
    <scope>IDENTIFICATION</scope>
    <source>
        <tissue evidence="3">Fruit stalk</tissue>
    </source>
</reference>
<feature type="domain" description="DUF7890" evidence="1">
    <location>
        <begin position="80"/>
        <end position="125"/>
    </location>
</feature>
<dbReference type="Pfam" id="PF25418">
    <property type="entry name" value="DUF7890"/>
    <property type="match status" value="1"/>
</dbReference>
<dbReference type="Proteomes" id="UP000515121">
    <property type="component" value="Unplaced"/>
</dbReference>
<dbReference type="OrthoDB" id="1077969at2759"/>
<dbReference type="RefSeq" id="XP_022738314.1">
    <property type="nucleotide sequence ID" value="XM_022882579.1"/>
</dbReference>
<dbReference type="GeneID" id="111291034"/>
<dbReference type="KEGG" id="dzi:111291034"/>